<comment type="caution">
    <text evidence="4">The sequence shown here is derived from an EMBL/GenBank/DDBJ whole genome shotgun (WGS) entry which is preliminary data.</text>
</comment>
<feature type="domain" description="GAF" evidence="3">
    <location>
        <begin position="201"/>
        <end position="331"/>
    </location>
</feature>
<evidence type="ECO:0000256" key="1">
    <source>
        <dbReference type="ARBA" id="ARBA00006754"/>
    </source>
</evidence>
<dbReference type="Pfam" id="PF17853">
    <property type="entry name" value="GGDEF_2"/>
    <property type="match status" value="1"/>
</dbReference>
<dbReference type="Pfam" id="PF13556">
    <property type="entry name" value="HTH_30"/>
    <property type="match status" value="1"/>
</dbReference>
<dbReference type="InterPro" id="IPR051448">
    <property type="entry name" value="CdaR-like_regulators"/>
</dbReference>
<dbReference type="InterPro" id="IPR029016">
    <property type="entry name" value="GAF-like_dom_sf"/>
</dbReference>
<dbReference type="SUPFAM" id="SSF55781">
    <property type="entry name" value="GAF domain-like"/>
    <property type="match status" value="2"/>
</dbReference>
<name>A0ABU4VFK0_9ACTN</name>
<feature type="region of interest" description="Disordered" evidence="2">
    <location>
        <begin position="254"/>
        <end position="274"/>
    </location>
</feature>
<reference evidence="4 5" key="1">
    <citation type="submission" date="2023-11" db="EMBL/GenBank/DDBJ databases">
        <authorList>
            <person name="Xu M."/>
            <person name="Jiang T."/>
        </authorList>
    </citation>
    <scope>NUCLEOTIDE SEQUENCE [LARGE SCALE GENOMIC DNA]</scope>
    <source>
        <strain evidence="4 5">SD</strain>
    </source>
</reference>
<sequence length="582" mass="61624">MPAPGPAEPPRHVLLAGAADADRAPRVVDARRSGALGREMLYRVIGTVAQGPDLARVLPSIVDLLTDATACHACFVYLRDGDRLTMRAASAIHAAAVGRLSMGIDEGLCGWVVRHDQPAYIRDHALADPRTKAFPELQEERFQSMVAVPLRGRAGTVIGVISLNTEAPGEFGPEVLEFLEHVASLVAGAIENARTYERERDRVDGLQRLAALVQQIASVGDRAALLTSAVDGARELLGARRSRLSLVGPDGVQGVAARSGDRPPADGAAVDDDAGEPGTLAVRVTAGDIALGVLAVERDAPFGRDEAWMLETVAGQLAVALRTVELIERLTEENLVRDLLDAIAEGRGEALADRARAVRIDPDRPHVVVVLAALEPTGWGGAARAADRLRHELPGALCDAGPERIRALLPVVGGTAEGLARIDARLDGLGREERLAVGRSSLQPGLAAGPASLAEAASAARVARALAPEGGARAWDGLGAYRYLAGVGGEAQPDARHARAVSLLWEYDAERGTQLVGTLERYLADRSVVPTARALRIHANTLRQRLDRVETLTSLDLDDEDLLSLELAIKLHRLRAADRAAA</sequence>
<dbReference type="InterPro" id="IPR042070">
    <property type="entry name" value="PucR_C-HTH_sf"/>
</dbReference>
<dbReference type="SMART" id="SM00065">
    <property type="entry name" value="GAF"/>
    <property type="match status" value="2"/>
</dbReference>
<dbReference type="Pfam" id="PF13185">
    <property type="entry name" value="GAF_2"/>
    <property type="match status" value="1"/>
</dbReference>
<organism evidence="4 5">
    <name type="scientific">Patulibacter brassicae</name>
    <dbReference type="NCBI Taxonomy" id="1705717"/>
    <lineage>
        <taxon>Bacteria</taxon>
        <taxon>Bacillati</taxon>
        <taxon>Actinomycetota</taxon>
        <taxon>Thermoleophilia</taxon>
        <taxon>Solirubrobacterales</taxon>
        <taxon>Patulibacteraceae</taxon>
        <taxon>Patulibacter</taxon>
    </lineage>
</organism>
<dbReference type="PANTHER" id="PTHR33744">
    <property type="entry name" value="CARBOHYDRATE DIACID REGULATOR"/>
    <property type="match status" value="1"/>
</dbReference>
<dbReference type="Gene3D" id="1.10.10.2840">
    <property type="entry name" value="PucR C-terminal helix-turn-helix domain"/>
    <property type="match status" value="1"/>
</dbReference>
<dbReference type="Gene3D" id="3.30.450.40">
    <property type="match status" value="2"/>
</dbReference>
<comment type="similarity">
    <text evidence="1">Belongs to the CdaR family.</text>
</comment>
<dbReference type="RefSeq" id="WP_319952709.1">
    <property type="nucleotide sequence ID" value="NZ_JAXAVX010000001.1"/>
</dbReference>
<dbReference type="EMBL" id="JAXAVX010000001">
    <property type="protein sequence ID" value="MDX8150563.1"/>
    <property type="molecule type" value="Genomic_DNA"/>
</dbReference>
<dbReference type="Proteomes" id="UP001277761">
    <property type="component" value="Unassembled WGS sequence"/>
</dbReference>
<gene>
    <name evidence="4" type="ORF">SK069_03075</name>
</gene>
<dbReference type="InterPro" id="IPR041522">
    <property type="entry name" value="CdaR_GGDEF"/>
</dbReference>
<accession>A0ABU4VFK0</accession>
<proteinExistence type="inferred from homology"/>
<evidence type="ECO:0000313" key="5">
    <source>
        <dbReference type="Proteomes" id="UP001277761"/>
    </source>
</evidence>
<evidence type="ECO:0000313" key="4">
    <source>
        <dbReference type="EMBL" id="MDX8150563.1"/>
    </source>
</evidence>
<dbReference type="PANTHER" id="PTHR33744:SF1">
    <property type="entry name" value="DNA-BINDING TRANSCRIPTIONAL ACTIVATOR ADER"/>
    <property type="match status" value="1"/>
</dbReference>
<protein>
    <submittedName>
        <fullName evidence="4">GAF domain-containing protein</fullName>
    </submittedName>
</protein>
<evidence type="ECO:0000259" key="3">
    <source>
        <dbReference type="SMART" id="SM00065"/>
    </source>
</evidence>
<keyword evidence="5" id="KW-1185">Reference proteome</keyword>
<feature type="domain" description="GAF" evidence="3">
    <location>
        <begin position="53"/>
        <end position="200"/>
    </location>
</feature>
<evidence type="ECO:0000256" key="2">
    <source>
        <dbReference type="SAM" id="MobiDB-lite"/>
    </source>
</evidence>
<dbReference type="InterPro" id="IPR003018">
    <property type="entry name" value="GAF"/>
</dbReference>
<dbReference type="InterPro" id="IPR025736">
    <property type="entry name" value="PucR_C-HTH_dom"/>
</dbReference>